<evidence type="ECO:0000313" key="4">
    <source>
        <dbReference type="Proteomes" id="UP000784294"/>
    </source>
</evidence>
<dbReference type="EMBL" id="CAAALY010004642">
    <property type="protein sequence ID" value="VEL08743.1"/>
    <property type="molecule type" value="Genomic_DNA"/>
</dbReference>
<keyword evidence="2" id="KW-0812">Transmembrane</keyword>
<reference evidence="3" key="1">
    <citation type="submission" date="2018-11" db="EMBL/GenBank/DDBJ databases">
        <authorList>
            <consortium name="Pathogen Informatics"/>
        </authorList>
    </citation>
    <scope>NUCLEOTIDE SEQUENCE</scope>
</reference>
<dbReference type="AlphaFoldDB" id="A0A448WCV8"/>
<evidence type="ECO:0000256" key="1">
    <source>
        <dbReference type="SAM" id="MobiDB-lite"/>
    </source>
</evidence>
<organism evidence="3 4">
    <name type="scientific">Protopolystoma xenopodis</name>
    <dbReference type="NCBI Taxonomy" id="117903"/>
    <lineage>
        <taxon>Eukaryota</taxon>
        <taxon>Metazoa</taxon>
        <taxon>Spiralia</taxon>
        <taxon>Lophotrochozoa</taxon>
        <taxon>Platyhelminthes</taxon>
        <taxon>Monogenea</taxon>
        <taxon>Polyopisthocotylea</taxon>
        <taxon>Polystomatidea</taxon>
        <taxon>Polystomatidae</taxon>
        <taxon>Protopolystoma</taxon>
    </lineage>
</organism>
<keyword evidence="2" id="KW-0472">Membrane</keyword>
<evidence type="ECO:0000313" key="3">
    <source>
        <dbReference type="EMBL" id="VEL08743.1"/>
    </source>
</evidence>
<proteinExistence type="predicted"/>
<feature type="compositionally biased region" description="Polar residues" evidence="1">
    <location>
        <begin position="1"/>
        <end position="10"/>
    </location>
</feature>
<evidence type="ECO:0000256" key="2">
    <source>
        <dbReference type="SAM" id="Phobius"/>
    </source>
</evidence>
<keyword evidence="2" id="KW-1133">Transmembrane helix</keyword>
<dbReference type="Proteomes" id="UP000784294">
    <property type="component" value="Unassembled WGS sequence"/>
</dbReference>
<keyword evidence="4" id="KW-1185">Reference proteome</keyword>
<sequence>MTPWRLQNWQEHMPSSPFSRHPSKFDPKKVTFSTNYQIMSAQLGPHSGTGTTLRPCMSYHLRGVLKMHVSTPQGDAIRANRQSIRGGLVNITCEQICAHRVGTFLYLVFPLVCAYTYVYISVCVCMCVCVCLDVNVWHGMRRR</sequence>
<feature type="region of interest" description="Disordered" evidence="1">
    <location>
        <begin position="1"/>
        <end position="22"/>
    </location>
</feature>
<accession>A0A448WCV8</accession>
<gene>
    <name evidence="3" type="ORF">PXEA_LOCUS2183</name>
</gene>
<name>A0A448WCV8_9PLAT</name>
<protein>
    <submittedName>
        <fullName evidence="3">Uncharacterized protein</fullName>
    </submittedName>
</protein>
<feature type="transmembrane region" description="Helical" evidence="2">
    <location>
        <begin position="104"/>
        <end position="137"/>
    </location>
</feature>
<comment type="caution">
    <text evidence="3">The sequence shown here is derived from an EMBL/GenBank/DDBJ whole genome shotgun (WGS) entry which is preliminary data.</text>
</comment>